<gene>
    <name evidence="1" type="ORF">NZ698_15825</name>
</gene>
<dbReference type="Proteomes" id="UP001208649">
    <property type="component" value="Unassembled WGS sequence"/>
</dbReference>
<accession>A0ABT2WB49</accession>
<evidence type="ECO:0000313" key="1">
    <source>
        <dbReference type="EMBL" id="MCU7618664.1"/>
    </source>
</evidence>
<protein>
    <submittedName>
        <fullName evidence="1">Uncharacterized protein</fullName>
    </submittedName>
</protein>
<comment type="caution">
    <text evidence="1">The sequence shown here is derived from an EMBL/GenBank/DDBJ whole genome shotgun (WGS) entry which is preliminary data.</text>
</comment>
<reference evidence="2" key="1">
    <citation type="submission" date="2023-07" db="EMBL/GenBank/DDBJ databases">
        <title>Chryseobacterium sp. strain PBS4-4 Genome sequencing and assembly.</title>
        <authorList>
            <person name="Jung Y."/>
        </authorList>
    </citation>
    <scope>NUCLEOTIDE SEQUENCE [LARGE SCALE GENOMIC DNA]</scope>
    <source>
        <strain evidence="2">PBS4-4</strain>
    </source>
</reference>
<sequence length="372" mass="44614">MSDQTEQPNYEVLQKQWEEEVKNNPITHAFLESYKKSDWDSLYKQYAFNKMLAFKHAEYYRKHNKGQKNQWMNAAKKHLAIIQQKKLFDAQCKWRAGQEIFEGVEICYDFHVLEHDIMNCHFLEQPSSYDIDLYCEYLTSNNVEIELDGFHEWQNYEELKEAYNTNEENMSFPSWYEFHNSRTGNGILLTFPDVKGKLERMYINLGVKEKQKNQPPAPPYIPPPDADKPYLNYYDKYVHLDLAKQIENREMINIFKEYVEATEHQDTWENERAQETFNYLSGIKDELVSIDAHQDFRVALERACQKYRCQKIAEHLPLALEHYQTNQQLKQIGIDSYEEKEDYQFYLSIRKMYAENILLGRKANNEPLDFNF</sequence>
<proteinExistence type="predicted"/>
<dbReference type="RefSeq" id="WP_263004171.1">
    <property type="nucleotide sequence ID" value="NZ_JAOTEM010000004.1"/>
</dbReference>
<name>A0ABT2WB49_9FLAO</name>
<evidence type="ECO:0000313" key="2">
    <source>
        <dbReference type="Proteomes" id="UP001208649"/>
    </source>
</evidence>
<dbReference type="EMBL" id="JAOTEM010000004">
    <property type="protein sequence ID" value="MCU7618664.1"/>
    <property type="molecule type" value="Genomic_DNA"/>
</dbReference>
<organism evidence="1 2">
    <name type="scientific">Chryseobacterium edaphi</name>
    <dbReference type="NCBI Taxonomy" id="2976532"/>
    <lineage>
        <taxon>Bacteria</taxon>
        <taxon>Pseudomonadati</taxon>
        <taxon>Bacteroidota</taxon>
        <taxon>Flavobacteriia</taxon>
        <taxon>Flavobacteriales</taxon>
        <taxon>Weeksellaceae</taxon>
        <taxon>Chryseobacterium group</taxon>
        <taxon>Chryseobacterium</taxon>
    </lineage>
</organism>
<keyword evidence="2" id="KW-1185">Reference proteome</keyword>